<accession>A5N8C5</accession>
<evidence type="ECO:0000313" key="3">
    <source>
        <dbReference type="Proteomes" id="UP000002411"/>
    </source>
</evidence>
<dbReference type="EMBL" id="CP000673">
    <property type="protein sequence ID" value="EDK33556.1"/>
    <property type="molecule type" value="Genomic_DNA"/>
</dbReference>
<keyword evidence="1" id="KW-0472">Membrane</keyword>
<proteinExistence type="predicted"/>
<name>A5N8C5_CLOK5</name>
<feature type="transmembrane region" description="Helical" evidence="1">
    <location>
        <begin position="70"/>
        <end position="92"/>
    </location>
</feature>
<feature type="transmembrane region" description="Helical" evidence="1">
    <location>
        <begin position="12"/>
        <end position="34"/>
    </location>
</feature>
<keyword evidence="3" id="KW-1185">Reference proteome</keyword>
<dbReference type="Proteomes" id="UP000002411">
    <property type="component" value="Chromosome"/>
</dbReference>
<keyword evidence="1" id="KW-0812">Transmembrane</keyword>
<dbReference type="STRING" id="431943.CKL_1514"/>
<evidence type="ECO:0000313" key="2">
    <source>
        <dbReference type="EMBL" id="EDK33556.1"/>
    </source>
</evidence>
<dbReference type="InterPro" id="IPR011733">
    <property type="entry name" value="CHP02185_IM"/>
</dbReference>
<protein>
    <submittedName>
        <fullName evidence="2">Uncharacterized protein</fullName>
    </submittedName>
</protein>
<reference evidence="2 3" key="1">
    <citation type="journal article" date="2008" name="Proc. Natl. Acad. Sci. U.S.A.">
        <title>The genome of Clostridium kluyveri, a strict anaerobe with unique metabolic features.</title>
        <authorList>
            <person name="Seedorf H."/>
            <person name="Fricke W.F."/>
            <person name="Veith B."/>
            <person name="Brueggemann H."/>
            <person name="Liesegang H."/>
            <person name="Strittmatter A."/>
            <person name="Miethke M."/>
            <person name="Buckel W."/>
            <person name="Hinderberger J."/>
            <person name="Li F."/>
            <person name="Hagemeier C."/>
            <person name="Thauer R.K."/>
            <person name="Gottschalk G."/>
        </authorList>
    </citation>
    <scope>NUCLEOTIDE SEQUENCE [LARGE SCALE GENOMIC DNA]</scope>
    <source>
        <strain evidence="3">ATCC 8527 / DSM 555 / NCIMB 10680</strain>
    </source>
</reference>
<dbReference type="KEGG" id="ckl:CKL_1514"/>
<dbReference type="AlphaFoldDB" id="A5N8C5"/>
<organism evidence="2 3">
    <name type="scientific">Clostridium kluyveri (strain ATCC 8527 / DSM 555 / NBRC 12016 / NCIMB 10680 / K1)</name>
    <dbReference type="NCBI Taxonomy" id="431943"/>
    <lineage>
        <taxon>Bacteria</taxon>
        <taxon>Bacillati</taxon>
        <taxon>Bacillota</taxon>
        <taxon>Clostridia</taxon>
        <taxon>Eubacteriales</taxon>
        <taxon>Clostridiaceae</taxon>
        <taxon>Clostridium</taxon>
    </lineage>
</organism>
<sequence length="98" mass="11019">MQKKGLTARDLINVGIYTAIYLVIFFVTGMLGAIPFLYPALYILVPIVTGIPFMLFLTKVKKFGMVSIMSVIAGVFGILWDIHGYQLLYLFLVELLQI</sequence>
<dbReference type="Pfam" id="PF09605">
    <property type="entry name" value="Trep_Strep"/>
    <property type="match status" value="1"/>
</dbReference>
<evidence type="ECO:0000256" key="1">
    <source>
        <dbReference type="SAM" id="Phobius"/>
    </source>
</evidence>
<keyword evidence="1" id="KW-1133">Transmembrane helix</keyword>
<dbReference type="eggNOG" id="ENOG502ZBND">
    <property type="taxonomic scope" value="Bacteria"/>
</dbReference>
<gene>
    <name evidence="2" type="ordered locus">CKL_1514</name>
</gene>
<dbReference type="HOGENOM" id="CLU_2328789_0_0_9"/>
<feature type="transmembrane region" description="Helical" evidence="1">
    <location>
        <begin position="40"/>
        <end position="58"/>
    </location>
</feature>